<proteinExistence type="predicted"/>
<feature type="transmembrane region" description="Helical" evidence="7">
    <location>
        <begin position="22"/>
        <end position="44"/>
    </location>
</feature>
<organism evidence="8 9">
    <name type="scientific">Thermobacillus xylanilyticus</name>
    <dbReference type="NCBI Taxonomy" id="76633"/>
    <lineage>
        <taxon>Bacteria</taxon>
        <taxon>Bacillati</taxon>
        <taxon>Bacillota</taxon>
        <taxon>Bacilli</taxon>
        <taxon>Bacillales</taxon>
        <taxon>Paenibacillaceae</taxon>
        <taxon>Thermobacillus</taxon>
    </lineage>
</organism>
<name>A0ABN7RJ79_THEXY</name>
<feature type="transmembrane region" description="Helical" evidence="7">
    <location>
        <begin position="332"/>
        <end position="352"/>
    </location>
</feature>
<evidence type="ECO:0000313" key="8">
    <source>
        <dbReference type="EMBL" id="CAG5076968.1"/>
    </source>
</evidence>
<feature type="transmembrane region" description="Helical" evidence="7">
    <location>
        <begin position="303"/>
        <end position="326"/>
    </location>
</feature>
<dbReference type="InterPro" id="IPR036259">
    <property type="entry name" value="MFS_trans_sf"/>
</dbReference>
<dbReference type="CDD" id="cd06173">
    <property type="entry name" value="MFS_MefA_like"/>
    <property type="match status" value="1"/>
</dbReference>
<feature type="transmembrane region" description="Helical" evidence="7">
    <location>
        <begin position="392"/>
        <end position="411"/>
    </location>
</feature>
<dbReference type="PANTHER" id="PTHR43266">
    <property type="entry name" value="MACROLIDE-EFFLUX PROTEIN"/>
    <property type="match status" value="1"/>
</dbReference>
<feature type="transmembrane region" description="Helical" evidence="7">
    <location>
        <begin position="146"/>
        <end position="168"/>
    </location>
</feature>
<feature type="transmembrane region" description="Helical" evidence="7">
    <location>
        <begin position="239"/>
        <end position="260"/>
    </location>
</feature>
<protein>
    <submittedName>
        <fullName evidence="8">Major facilitator superfamily MFS_1, Uncharacterized MFS-type transporter ykuC</fullName>
    </submittedName>
</protein>
<keyword evidence="5 7" id="KW-1133">Transmembrane helix</keyword>
<dbReference type="SUPFAM" id="SSF103473">
    <property type="entry name" value="MFS general substrate transporter"/>
    <property type="match status" value="1"/>
</dbReference>
<dbReference type="InterPro" id="IPR011701">
    <property type="entry name" value="MFS"/>
</dbReference>
<dbReference type="Gene3D" id="1.20.1250.20">
    <property type="entry name" value="MFS general substrate transporter like domains"/>
    <property type="match status" value="1"/>
</dbReference>
<keyword evidence="3" id="KW-1003">Cell membrane</keyword>
<dbReference type="Pfam" id="PF07690">
    <property type="entry name" value="MFS_1"/>
    <property type="match status" value="1"/>
</dbReference>
<feature type="transmembrane region" description="Helical" evidence="7">
    <location>
        <begin position="272"/>
        <end position="294"/>
    </location>
</feature>
<dbReference type="PANTHER" id="PTHR43266:SF8">
    <property type="entry name" value="MACROLIDE-EFFLUX PROTEIN"/>
    <property type="match status" value="1"/>
</dbReference>
<feature type="transmembrane region" description="Helical" evidence="7">
    <location>
        <begin position="364"/>
        <end position="386"/>
    </location>
</feature>
<evidence type="ECO:0000256" key="5">
    <source>
        <dbReference type="ARBA" id="ARBA00022989"/>
    </source>
</evidence>
<keyword evidence="4 7" id="KW-0812">Transmembrane</keyword>
<feature type="transmembrane region" description="Helical" evidence="7">
    <location>
        <begin position="56"/>
        <end position="77"/>
    </location>
</feature>
<comment type="caution">
    <text evidence="8">The sequence shown here is derived from an EMBL/GenBank/DDBJ whole genome shotgun (WGS) entry which is preliminary data.</text>
</comment>
<dbReference type="EMBL" id="CAJRAY010000005">
    <property type="protein sequence ID" value="CAG5076968.1"/>
    <property type="molecule type" value="Genomic_DNA"/>
</dbReference>
<feature type="transmembrane region" description="Helical" evidence="7">
    <location>
        <begin position="97"/>
        <end position="125"/>
    </location>
</feature>
<keyword evidence="2" id="KW-0813">Transport</keyword>
<evidence type="ECO:0000313" key="9">
    <source>
        <dbReference type="Proteomes" id="UP000681526"/>
    </source>
</evidence>
<evidence type="ECO:0000256" key="3">
    <source>
        <dbReference type="ARBA" id="ARBA00022475"/>
    </source>
</evidence>
<gene>
    <name evidence="8" type="primary">txxe 608-ykuC5</name>
    <name evidence="8" type="ORF">TXXE_00985</name>
</gene>
<evidence type="ECO:0000256" key="7">
    <source>
        <dbReference type="SAM" id="Phobius"/>
    </source>
</evidence>
<evidence type="ECO:0000256" key="4">
    <source>
        <dbReference type="ARBA" id="ARBA00022692"/>
    </source>
</evidence>
<evidence type="ECO:0000256" key="1">
    <source>
        <dbReference type="ARBA" id="ARBA00004651"/>
    </source>
</evidence>
<dbReference type="Proteomes" id="UP000681526">
    <property type="component" value="Unassembled WGS sequence"/>
</dbReference>
<comment type="subcellular location">
    <subcellularLocation>
        <location evidence="1">Cell membrane</location>
        <topology evidence="1">Multi-pass membrane protein</topology>
    </subcellularLocation>
</comment>
<accession>A0ABN7RJ79</accession>
<evidence type="ECO:0000256" key="6">
    <source>
        <dbReference type="ARBA" id="ARBA00023136"/>
    </source>
</evidence>
<reference evidence="8 9" key="1">
    <citation type="submission" date="2021-04" db="EMBL/GenBank/DDBJ databases">
        <authorList>
            <person name="Rakotoarivonina H."/>
        </authorList>
    </citation>
    <scope>NUCLEOTIDE SEQUENCE [LARGE SCALE GENOMIC DNA]</scope>
    <source>
        <strain evidence="8 9">XE</strain>
    </source>
</reference>
<dbReference type="RefSeq" id="WP_213483109.1">
    <property type="nucleotide sequence ID" value="NZ_CAJRAY010000005.1"/>
</dbReference>
<keyword evidence="6 7" id="KW-0472">Membrane</keyword>
<sequence>MSSAATGAKPGGLFGNRFFQTILLSNVLLQIGIWVRNFAILMYVTDMTNSDPVAIALIYVAEFLPIFLFSFIGGTFADRWRPKRTMIWSDFLSALSVFVVLATLAAGVWQMIFFATLVSSILSQFSQPSAMRMFKIHLRPDQLQQAMAFFQSMVAIFMVGGPSLGIWMYHEFGINDSIAVMGVAFLLSAAVLIRLPETPSGRETGGEAAVPGAPQQAGSFWKELAEGFRYVWRSPVLRTLGLTFALAGIGVGMVQPLGVFVVTEKLGKTKEFLQFLMMVNGVAMLIGGGLMAALSRRILPQKLLALGMFVGAVTTLGIGLSEQIWLTLALQFIGGLSFPAIHIGISTMILRWSDESIVGRVNGVLNPMFMGMMVVMIATGGSLKAWFPIEVLYAASALAMVLGTAALATIFKHQPPEQATAQAVQGMPSH</sequence>
<evidence type="ECO:0000256" key="2">
    <source>
        <dbReference type="ARBA" id="ARBA00022448"/>
    </source>
</evidence>
<keyword evidence="9" id="KW-1185">Reference proteome</keyword>